<organism evidence="1 2">
    <name type="scientific">Nitrosovibrio tenuis</name>
    <dbReference type="NCBI Taxonomy" id="1233"/>
    <lineage>
        <taxon>Bacteria</taxon>
        <taxon>Pseudomonadati</taxon>
        <taxon>Pseudomonadota</taxon>
        <taxon>Betaproteobacteria</taxon>
        <taxon>Nitrosomonadales</taxon>
        <taxon>Nitrosomonadaceae</taxon>
        <taxon>Nitrosovibrio</taxon>
    </lineage>
</organism>
<keyword evidence="2" id="KW-1185">Reference proteome</keyword>
<proteinExistence type="predicted"/>
<evidence type="ECO:0000313" key="2">
    <source>
        <dbReference type="Proteomes" id="UP000198620"/>
    </source>
</evidence>
<dbReference type="Gene3D" id="3.40.50.450">
    <property type="match status" value="1"/>
</dbReference>
<dbReference type="AlphaFoldDB" id="A0A1H7K483"/>
<protein>
    <submittedName>
        <fullName evidence="1">Putative molybdenum carrier</fullName>
    </submittedName>
</protein>
<dbReference type="Proteomes" id="UP000198620">
    <property type="component" value="Unassembled WGS sequence"/>
</dbReference>
<accession>A0A1H7K483</accession>
<gene>
    <name evidence="1" type="ORF">SAMN05216387_10392</name>
</gene>
<evidence type="ECO:0000313" key="1">
    <source>
        <dbReference type="EMBL" id="SEK81260.1"/>
    </source>
</evidence>
<dbReference type="STRING" id="1233.SAMN05216387_10392"/>
<name>A0A1H7K483_9PROT</name>
<sequence length="165" mass="19142">MPTRNLKRNDSENHIRRTDWRRPRGIGLGHTHDVEHGGWCPAGRRAEDGVIPERYSLRETPARRYAQRTQWNVRDSDATLIISLSAELAGGSLATQEWANKMNRPRLHVYPCNEWRAWLRTFTETHPIRVLNVAGPRLSGAANIEQFVDEVLDEIFIHCFHRNQV</sequence>
<dbReference type="Pfam" id="PF12694">
    <property type="entry name" value="cpYpsA"/>
    <property type="match status" value="1"/>
</dbReference>
<reference evidence="1 2" key="1">
    <citation type="submission" date="2016-10" db="EMBL/GenBank/DDBJ databases">
        <authorList>
            <person name="de Groot N.N."/>
        </authorList>
    </citation>
    <scope>NUCLEOTIDE SEQUENCE [LARGE SCALE GENOMIC DNA]</scope>
    <source>
        <strain evidence="1 2">Nv1</strain>
    </source>
</reference>
<dbReference type="EMBL" id="FOBH01000003">
    <property type="protein sequence ID" value="SEK81260.1"/>
    <property type="molecule type" value="Genomic_DNA"/>
</dbReference>
<dbReference type="InterPro" id="IPR024755">
    <property type="entry name" value="cpYpsA"/>
</dbReference>